<dbReference type="Proteomes" id="UP001432027">
    <property type="component" value="Unassembled WGS sequence"/>
</dbReference>
<proteinExistence type="predicted"/>
<reference evidence="1" key="1">
    <citation type="submission" date="2023-10" db="EMBL/GenBank/DDBJ databases">
        <title>Genome assembly of Pristionchus species.</title>
        <authorList>
            <person name="Yoshida K."/>
            <person name="Sommer R.J."/>
        </authorList>
    </citation>
    <scope>NUCLEOTIDE SEQUENCE</scope>
    <source>
        <strain evidence="1">RS0144</strain>
    </source>
</reference>
<gene>
    <name evidence="1" type="ORF">PENTCL1PPCAC_8186</name>
</gene>
<protein>
    <submittedName>
        <fullName evidence="1">Uncharacterized protein</fullName>
    </submittedName>
</protein>
<dbReference type="InterPro" id="IPR008999">
    <property type="entry name" value="Actin-crosslinking"/>
</dbReference>
<evidence type="ECO:0000313" key="2">
    <source>
        <dbReference type="Proteomes" id="UP001432027"/>
    </source>
</evidence>
<keyword evidence="2" id="KW-1185">Reference proteome</keyword>
<dbReference type="GO" id="GO:0030041">
    <property type="term" value="P:actin filament polymerization"/>
    <property type="evidence" value="ECO:0007669"/>
    <property type="project" value="TreeGrafter"/>
</dbReference>
<dbReference type="InterPro" id="IPR052883">
    <property type="entry name" value="Hisactophilin"/>
</dbReference>
<dbReference type="AlphaFoldDB" id="A0AAV5SS39"/>
<feature type="non-terminal residue" evidence="1">
    <location>
        <position position="84"/>
    </location>
</feature>
<dbReference type="GO" id="GO:0015629">
    <property type="term" value="C:actin cytoskeleton"/>
    <property type="evidence" value="ECO:0007669"/>
    <property type="project" value="TreeGrafter"/>
</dbReference>
<dbReference type="PANTHER" id="PTHR33351">
    <property type="entry name" value="HISACTOPHILIN-1-RELATED"/>
    <property type="match status" value="1"/>
</dbReference>
<dbReference type="PANTHER" id="PTHR33351:SF1">
    <property type="entry name" value="IG-LIKE DOMAIN-CONTAINING PROTEIN-RELATED"/>
    <property type="match status" value="1"/>
</dbReference>
<comment type="caution">
    <text evidence="1">The sequence shown here is derived from an EMBL/GenBank/DDBJ whole genome shotgun (WGS) entry which is preliminary data.</text>
</comment>
<dbReference type="EMBL" id="BTSX01000002">
    <property type="protein sequence ID" value="GMS86011.1"/>
    <property type="molecule type" value="Genomic_DNA"/>
</dbReference>
<dbReference type="GO" id="GO:0051015">
    <property type="term" value="F:actin filament binding"/>
    <property type="evidence" value="ECO:0007669"/>
    <property type="project" value="TreeGrafter"/>
</dbReference>
<accession>A0AAV5SS39</accession>
<sequence length="84" mass="9796">TWTPYKNDDGSWSFLSFHGQWLSANSGADGTVRISKKFGSTERFTIERCGVPWKAYRQAGELRYICGNFRYFSEKERIVSHFCE</sequence>
<organism evidence="1 2">
    <name type="scientific">Pristionchus entomophagus</name>
    <dbReference type="NCBI Taxonomy" id="358040"/>
    <lineage>
        <taxon>Eukaryota</taxon>
        <taxon>Metazoa</taxon>
        <taxon>Ecdysozoa</taxon>
        <taxon>Nematoda</taxon>
        <taxon>Chromadorea</taxon>
        <taxon>Rhabditida</taxon>
        <taxon>Rhabditina</taxon>
        <taxon>Diplogasteromorpha</taxon>
        <taxon>Diplogasteroidea</taxon>
        <taxon>Neodiplogasteridae</taxon>
        <taxon>Pristionchus</taxon>
    </lineage>
</organism>
<feature type="non-terminal residue" evidence="1">
    <location>
        <position position="1"/>
    </location>
</feature>
<name>A0AAV5SS39_9BILA</name>
<evidence type="ECO:0000313" key="1">
    <source>
        <dbReference type="EMBL" id="GMS86011.1"/>
    </source>
</evidence>
<dbReference type="SUPFAM" id="SSF50405">
    <property type="entry name" value="Actin-crosslinking proteins"/>
    <property type="match status" value="1"/>
</dbReference>